<organism evidence="1 2">
    <name type="scientific">Nostoc sphaeroides CCNUC1</name>
    <dbReference type="NCBI Taxonomy" id="2653204"/>
    <lineage>
        <taxon>Bacteria</taxon>
        <taxon>Bacillati</taxon>
        <taxon>Cyanobacteriota</taxon>
        <taxon>Cyanophyceae</taxon>
        <taxon>Nostocales</taxon>
        <taxon>Nostocaceae</taxon>
        <taxon>Nostoc</taxon>
    </lineage>
</organism>
<dbReference type="EMBL" id="CP045226">
    <property type="protein sequence ID" value="QFS48687.1"/>
    <property type="molecule type" value="Genomic_DNA"/>
</dbReference>
<dbReference type="Proteomes" id="UP000326678">
    <property type="component" value="Chromosome Gxm1"/>
</dbReference>
<dbReference type="KEGG" id="nsh:GXM_06181"/>
<accession>A0A5P8W7E1</accession>
<proteinExistence type="predicted"/>
<reference evidence="1 2" key="1">
    <citation type="submission" date="2019-10" db="EMBL/GenBank/DDBJ databases">
        <title>Genomic and transcriptomic insights into the perfect genentic adaptation of a filamentous nitrogen-fixing cyanobacterium to rice fields.</title>
        <authorList>
            <person name="Chen Z."/>
        </authorList>
    </citation>
    <scope>NUCLEOTIDE SEQUENCE [LARGE SCALE GENOMIC DNA]</scope>
    <source>
        <strain evidence="1">CCNUC1</strain>
    </source>
</reference>
<sequence length="37" mass="4332">MRKRCGAIAIASLRDFQEINYSNKGTTETQRTQREEE</sequence>
<dbReference type="AlphaFoldDB" id="A0A5P8W7E1"/>
<evidence type="ECO:0000313" key="1">
    <source>
        <dbReference type="EMBL" id="QFS48687.1"/>
    </source>
</evidence>
<keyword evidence="2" id="KW-1185">Reference proteome</keyword>
<gene>
    <name evidence="1" type="ORF">GXM_06181</name>
</gene>
<evidence type="ECO:0000313" key="2">
    <source>
        <dbReference type="Proteomes" id="UP000326678"/>
    </source>
</evidence>
<name>A0A5P8W7E1_9NOSO</name>
<protein>
    <submittedName>
        <fullName evidence="1">Uncharacterized protein</fullName>
    </submittedName>
</protein>